<dbReference type="STRING" id="1472378.AU381_23485"/>
<evidence type="ECO:0000313" key="2">
    <source>
        <dbReference type="Proteomes" id="UP000094025"/>
    </source>
</evidence>
<dbReference type="Proteomes" id="UP000094025">
    <property type="component" value="Unassembled WGS sequence"/>
</dbReference>
<comment type="caution">
    <text evidence="1">The sequence shown here is derived from an EMBL/GenBank/DDBJ whole genome shotgun (WGS) entry which is preliminary data.</text>
</comment>
<evidence type="ECO:0000313" key="1">
    <source>
        <dbReference type="EMBL" id="OAP38522.1"/>
    </source>
</evidence>
<proteinExistence type="predicted"/>
<gene>
    <name evidence="1" type="ORF">AU381_23485</name>
</gene>
<accession>A0A178XUS2</accession>
<dbReference type="EMBL" id="LPUX01000061">
    <property type="protein sequence ID" value="OAP38522.1"/>
    <property type="molecule type" value="Genomic_DNA"/>
</dbReference>
<keyword evidence="2" id="KW-1185">Reference proteome</keyword>
<dbReference type="AlphaFoldDB" id="A0A178XUS2"/>
<protein>
    <submittedName>
        <fullName evidence="1">Uncharacterized protein</fullName>
    </submittedName>
</protein>
<reference evidence="1 2" key="1">
    <citation type="journal article" date="2016" name="Int. J. Syst. Evol. Microbiol.">
        <title>Ensifer glycinis sp. nov., an novel rhizobial species associated with Glycine spp.</title>
        <authorList>
            <person name="Yan H."/>
            <person name="Yan J."/>
            <person name="Sui X.H."/>
            <person name="Wang E.T."/>
            <person name="Chen W.X."/>
            <person name="Zhang X.X."/>
            <person name="Chen W.F."/>
        </authorList>
    </citation>
    <scope>NUCLEOTIDE SEQUENCE [LARGE SCALE GENOMIC DNA]</scope>
    <source>
        <strain evidence="1 2">CCBAU 23380</strain>
    </source>
</reference>
<name>A0A178XUS2_9HYPH</name>
<organism evidence="1 2">
    <name type="scientific">Sinorhizobium glycinis</name>
    <dbReference type="NCBI Taxonomy" id="1472378"/>
    <lineage>
        <taxon>Bacteria</taxon>
        <taxon>Pseudomonadati</taxon>
        <taxon>Pseudomonadota</taxon>
        <taxon>Alphaproteobacteria</taxon>
        <taxon>Hyphomicrobiales</taxon>
        <taxon>Rhizobiaceae</taxon>
        <taxon>Sinorhizobium/Ensifer group</taxon>
        <taxon>Sinorhizobium</taxon>
    </lineage>
</organism>
<sequence length="105" mass="12194">MSQLLAGKCSVVDDLAIFSDFHAFRMVCPRKLEKDDRLRSRSQIEAEINALCFHGHGLKRFLFSELETARSKREPIVQSEFIGGKFLRPQLHGRCHDIRQRSHRS</sequence>